<dbReference type="GO" id="GO:0016740">
    <property type="term" value="F:transferase activity"/>
    <property type="evidence" value="ECO:0007669"/>
    <property type="project" value="UniProtKB-KW"/>
</dbReference>
<evidence type="ECO:0000313" key="1">
    <source>
        <dbReference type="EMBL" id="NEK85903.1"/>
    </source>
</evidence>
<dbReference type="Gene3D" id="3.40.630.30">
    <property type="match status" value="1"/>
</dbReference>
<dbReference type="InterPro" id="IPR016181">
    <property type="entry name" value="Acyl_CoA_acyltransferase"/>
</dbReference>
<reference evidence="1 2" key="1">
    <citation type="submission" date="2019-12" db="EMBL/GenBank/DDBJ databases">
        <title>the WGS of Blastococcus saxobsidens 67B17.</title>
        <authorList>
            <person name="Jiang Z."/>
        </authorList>
    </citation>
    <scope>NUCLEOTIDE SEQUENCE [LARGE SCALE GENOMIC DNA]</scope>
    <source>
        <strain evidence="1 2">67B17</strain>
    </source>
</reference>
<comment type="caution">
    <text evidence="1">The sequence shown here is derived from an EMBL/GenBank/DDBJ whole genome shotgun (WGS) entry which is preliminary data.</text>
</comment>
<keyword evidence="1" id="KW-0808">Transferase</keyword>
<dbReference type="AlphaFoldDB" id="A0A6L9W1N9"/>
<dbReference type="SUPFAM" id="SSF55729">
    <property type="entry name" value="Acyl-CoA N-acyltransferases (Nat)"/>
    <property type="match status" value="1"/>
</dbReference>
<dbReference type="EMBL" id="JAAGWG010000011">
    <property type="protein sequence ID" value="NEK85903.1"/>
    <property type="molecule type" value="Genomic_DNA"/>
</dbReference>
<organism evidence="1 2">
    <name type="scientific">Blastococcus saxobsidens</name>
    <dbReference type="NCBI Taxonomy" id="138336"/>
    <lineage>
        <taxon>Bacteria</taxon>
        <taxon>Bacillati</taxon>
        <taxon>Actinomycetota</taxon>
        <taxon>Actinomycetes</taxon>
        <taxon>Geodermatophilales</taxon>
        <taxon>Geodermatophilaceae</taxon>
        <taxon>Blastococcus</taxon>
    </lineage>
</organism>
<gene>
    <name evidence="1" type="ORF">GCU60_09025</name>
</gene>
<dbReference type="RefSeq" id="WP_163204404.1">
    <property type="nucleotide sequence ID" value="NZ_JAAGWG010000011.1"/>
</dbReference>
<evidence type="ECO:0000313" key="2">
    <source>
        <dbReference type="Proteomes" id="UP000479241"/>
    </source>
</evidence>
<dbReference type="Proteomes" id="UP000479241">
    <property type="component" value="Unassembled WGS sequence"/>
</dbReference>
<protein>
    <submittedName>
        <fullName evidence="1">N-acetyltransferase</fullName>
    </submittedName>
</protein>
<sequence length="223" mass="23276">MRPAVLTDPAELRAVHAGLLVPAFPPEELVDADELVRSVAAGTAEVLALRDRGGHLAVAVAEFFPDAGVVLLSYLAARADARSAGHGGRLLDAAIARWTARHDPCLVLAEVEEPGHHAASPGRGDPLARLRFYARRGARRLDLPYVQPALRPGAPRVPHLLLLALHAAPELLRGADAVDGPAVRTFLERLFAAGGEELPADPEAAALFTAAAGESVAAPPLTA</sequence>
<proteinExistence type="predicted"/>
<name>A0A6L9W1N9_9ACTN</name>
<accession>A0A6L9W1N9</accession>